<dbReference type="EMBL" id="QEKH01000014">
    <property type="protein sequence ID" value="PVY41415.1"/>
    <property type="molecule type" value="Genomic_DNA"/>
</dbReference>
<evidence type="ECO:0000313" key="2">
    <source>
        <dbReference type="EMBL" id="PVY41415.1"/>
    </source>
</evidence>
<organism evidence="2 3">
    <name type="scientific">Victivallis vadensis</name>
    <dbReference type="NCBI Taxonomy" id="172901"/>
    <lineage>
        <taxon>Bacteria</taxon>
        <taxon>Pseudomonadati</taxon>
        <taxon>Lentisphaerota</taxon>
        <taxon>Lentisphaeria</taxon>
        <taxon>Victivallales</taxon>
        <taxon>Victivallaceae</taxon>
        <taxon>Victivallis</taxon>
    </lineage>
</organism>
<feature type="signal peptide" evidence="1">
    <location>
        <begin position="1"/>
        <end position="23"/>
    </location>
</feature>
<gene>
    <name evidence="2" type="ORF">C8D82_11428</name>
</gene>
<keyword evidence="3" id="KW-1185">Reference proteome</keyword>
<protein>
    <recommendedName>
        <fullName evidence="4">Lipoprotein</fullName>
    </recommendedName>
</protein>
<dbReference type="AlphaFoldDB" id="A0A2U1AYB2"/>
<dbReference type="GeneID" id="78295381"/>
<dbReference type="RefSeq" id="WP_116884076.1">
    <property type="nucleotide sequence ID" value="NZ_CABMMC010000012.1"/>
</dbReference>
<evidence type="ECO:0000256" key="1">
    <source>
        <dbReference type="SAM" id="SignalP"/>
    </source>
</evidence>
<dbReference type="Proteomes" id="UP000245959">
    <property type="component" value="Unassembled WGS sequence"/>
</dbReference>
<comment type="caution">
    <text evidence="2">The sequence shown here is derived from an EMBL/GenBank/DDBJ whole genome shotgun (WGS) entry which is preliminary data.</text>
</comment>
<evidence type="ECO:0008006" key="4">
    <source>
        <dbReference type="Google" id="ProtNLM"/>
    </source>
</evidence>
<sequence>MKKQIIRIARFQAVLLTAAVFVAGCVQIPAEPEKNPASGGEYDRSAALQCADAVLRAFQEKNMNC</sequence>
<reference evidence="2 3" key="1">
    <citation type="submission" date="2018-04" db="EMBL/GenBank/DDBJ databases">
        <title>Genomic Encyclopedia of Type Strains, Phase IV (KMG-IV): sequencing the most valuable type-strain genomes for metagenomic binning, comparative biology and taxonomic classification.</title>
        <authorList>
            <person name="Goeker M."/>
        </authorList>
    </citation>
    <scope>NUCLEOTIDE SEQUENCE [LARGE SCALE GENOMIC DNA]</scope>
    <source>
        <strain evidence="2 3">DSM 14823</strain>
    </source>
</reference>
<proteinExistence type="predicted"/>
<keyword evidence="1" id="KW-0732">Signal</keyword>
<feature type="chain" id="PRO_5015420071" description="Lipoprotein" evidence="1">
    <location>
        <begin position="24"/>
        <end position="65"/>
    </location>
</feature>
<dbReference type="PROSITE" id="PS51257">
    <property type="entry name" value="PROKAR_LIPOPROTEIN"/>
    <property type="match status" value="1"/>
</dbReference>
<name>A0A2U1AYB2_9BACT</name>
<accession>A0A2U1AYB2</accession>
<evidence type="ECO:0000313" key="3">
    <source>
        <dbReference type="Proteomes" id="UP000245959"/>
    </source>
</evidence>